<reference evidence="2" key="1">
    <citation type="submission" date="2019-04" db="EMBL/GenBank/DDBJ databases">
        <title>Sequencing of skin fungus with MAO and IRED activity.</title>
        <authorList>
            <person name="Marsaioli A.J."/>
            <person name="Bonatto J.M.C."/>
            <person name="Reis Junior O."/>
        </authorList>
    </citation>
    <scope>NUCLEOTIDE SEQUENCE</scope>
    <source>
        <strain evidence="2">30M1</strain>
    </source>
</reference>
<organism evidence="2 3">
    <name type="scientific">Curvularia kusanoi</name>
    <name type="common">Cochliobolus kusanoi</name>
    <dbReference type="NCBI Taxonomy" id="90978"/>
    <lineage>
        <taxon>Eukaryota</taxon>
        <taxon>Fungi</taxon>
        <taxon>Dikarya</taxon>
        <taxon>Ascomycota</taxon>
        <taxon>Pezizomycotina</taxon>
        <taxon>Dothideomycetes</taxon>
        <taxon>Pleosporomycetidae</taxon>
        <taxon>Pleosporales</taxon>
        <taxon>Pleosporineae</taxon>
        <taxon>Pleosporaceae</taxon>
        <taxon>Curvularia</taxon>
    </lineage>
</organism>
<proteinExistence type="predicted"/>
<sequence length="233" mass="25225">MPPVRLEERVPSAFNFFINNGNINNGHMNGNQDINDVNVPAPVIGIPDFVVRAHNRVGRRPVSYAAEAAGRDVLAALGVEIKPLPKPQLQPERPIVEIVGEGDPQGDVCGGRRREKKEEAGDEINTNTPDLVVDPSLLREGEQGSERKDAQGDAETVTAMTTATTPRPDPTSYTRSMSAPMHDLAIVITTATTVDLSGLVVHILTRFFNCRNTQPIPCDWKKGRNTSASATAN</sequence>
<dbReference type="AlphaFoldDB" id="A0A9P4T8C2"/>
<keyword evidence="3" id="KW-1185">Reference proteome</keyword>
<dbReference type="EMBL" id="SWKU01000020">
    <property type="protein sequence ID" value="KAF2998269.1"/>
    <property type="molecule type" value="Genomic_DNA"/>
</dbReference>
<gene>
    <name evidence="2" type="ORF">E8E13_006705</name>
</gene>
<dbReference type="Proteomes" id="UP000801428">
    <property type="component" value="Unassembled WGS sequence"/>
</dbReference>
<protein>
    <submittedName>
        <fullName evidence="2">Uncharacterized protein</fullName>
    </submittedName>
</protein>
<feature type="compositionally biased region" description="Basic and acidic residues" evidence="1">
    <location>
        <begin position="110"/>
        <end position="119"/>
    </location>
</feature>
<comment type="caution">
    <text evidence="2">The sequence shown here is derived from an EMBL/GenBank/DDBJ whole genome shotgun (WGS) entry which is preliminary data.</text>
</comment>
<evidence type="ECO:0000313" key="2">
    <source>
        <dbReference type="EMBL" id="KAF2998269.1"/>
    </source>
</evidence>
<accession>A0A9P4T8C2</accession>
<feature type="compositionally biased region" description="Basic and acidic residues" evidence="1">
    <location>
        <begin position="137"/>
        <end position="151"/>
    </location>
</feature>
<evidence type="ECO:0000313" key="3">
    <source>
        <dbReference type="Proteomes" id="UP000801428"/>
    </source>
</evidence>
<feature type="region of interest" description="Disordered" evidence="1">
    <location>
        <begin position="137"/>
        <end position="156"/>
    </location>
</feature>
<evidence type="ECO:0000256" key="1">
    <source>
        <dbReference type="SAM" id="MobiDB-lite"/>
    </source>
</evidence>
<name>A0A9P4T8C2_CURKU</name>
<feature type="region of interest" description="Disordered" evidence="1">
    <location>
        <begin position="99"/>
        <end position="131"/>
    </location>
</feature>